<dbReference type="PANTHER" id="PTHR10954:SF18">
    <property type="entry name" value="RIBONUCLEASE HII"/>
    <property type="match status" value="1"/>
</dbReference>
<keyword evidence="12 14" id="KW-0378">Hydrolase</keyword>
<comment type="cofactor">
    <cofactor evidence="2">
        <name>Mg(2+)</name>
        <dbReference type="ChEBI" id="CHEBI:18420"/>
    </cofactor>
</comment>
<dbReference type="GO" id="GO:0003723">
    <property type="term" value="F:RNA binding"/>
    <property type="evidence" value="ECO:0007669"/>
    <property type="project" value="UniProtKB-UniRule"/>
</dbReference>
<evidence type="ECO:0000256" key="5">
    <source>
        <dbReference type="ARBA" id="ARBA00007383"/>
    </source>
</evidence>
<evidence type="ECO:0000256" key="2">
    <source>
        <dbReference type="ARBA" id="ARBA00001946"/>
    </source>
</evidence>
<feature type="domain" description="RNase H type-2" evidence="17">
    <location>
        <begin position="73"/>
        <end position="255"/>
    </location>
</feature>
<evidence type="ECO:0000256" key="12">
    <source>
        <dbReference type="ARBA" id="ARBA00022801"/>
    </source>
</evidence>
<feature type="binding site" evidence="14 15">
    <location>
        <position position="79"/>
    </location>
    <ligand>
        <name>a divalent metal cation</name>
        <dbReference type="ChEBI" id="CHEBI:60240"/>
    </ligand>
</feature>
<dbReference type="OrthoDB" id="9803420at2"/>
<dbReference type="NCBIfam" id="NF000594">
    <property type="entry name" value="PRK00015.1-1"/>
    <property type="match status" value="1"/>
</dbReference>
<dbReference type="GO" id="GO:0005737">
    <property type="term" value="C:cytoplasm"/>
    <property type="evidence" value="ECO:0007669"/>
    <property type="project" value="UniProtKB-SubCell"/>
</dbReference>
<dbReference type="GO" id="GO:0032299">
    <property type="term" value="C:ribonuclease H2 complex"/>
    <property type="evidence" value="ECO:0007669"/>
    <property type="project" value="TreeGrafter"/>
</dbReference>
<evidence type="ECO:0000256" key="11">
    <source>
        <dbReference type="ARBA" id="ARBA00022759"/>
    </source>
</evidence>
<dbReference type="FunFam" id="3.30.420.10:FF:000006">
    <property type="entry name" value="Ribonuclease HII"/>
    <property type="match status" value="1"/>
</dbReference>
<evidence type="ECO:0000256" key="16">
    <source>
        <dbReference type="RuleBase" id="RU003515"/>
    </source>
</evidence>
<organism evidence="18 19">
    <name type="scientific">Limosilactobacillus secaliphilus</name>
    <dbReference type="NCBI Taxonomy" id="396268"/>
    <lineage>
        <taxon>Bacteria</taxon>
        <taxon>Bacillati</taxon>
        <taxon>Bacillota</taxon>
        <taxon>Bacilli</taxon>
        <taxon>Lactobacillales</taxon>
        <taxon>Lactobacillaceae</taxon>
        <taxon>Limosilactobacillus</taxon>
    </lineage>
</organism>
<dbReference type="PROSITE" id="PS51975">
    <property type="entry name" value="RNASE_H_2"/>
    <property type="match status" value="1"/>
</dbReference>
<accession>A0A0R2I1W4</accession>
<feature type="binding site" evidence="14 15">
    <location>
        <position position="171"/>
    </location>
    <ligand>
        <name>a divalent metal cation</name>
        <dbReference type="ChEBI" id="CHEBI:60240"/>
    </ligand>
</feature>
<keyword evidence="11 14" id="KW-0255">Endonuclease</keyword>
<dbReference type="InterPro" id="IPR036397">
    <property type="entry name" value="RNaseH_sf"/>
</dbReference>
<evidence type="ECO:0000256" key="8">
    <source>
        <dbReference type="ARBA" id="ARBA00022490"/>
    </source>
</evidence>
<proteinExistence type="inferred from homology"/>
<evidence type="ECO:0000256" key="6">
    <source>
        <dbReference type="ARBA" id="ARBA00012180"/>
    </source>
</evidence>
<dbReference type="InterPro" id="IPR022898">
    <property type="entry name" value="RNase_HII"/>
</dbReference>
<keyword evidence="13 14" id="KW-0464">Manganese</keyword>
<dbReference type="Pfam" id="PF01351">
    <property type="entry name" value="RNase_HII"/>
    <property type="match status" value="1"/>
</dbReference>
<evidence type="ECO:0000313" key="19">
    <source>
        <dbReference type="Proteomes" id="UP000050934"/>
    </source>
</evidence>
<comment type="catalytic activity">
    <reaction evidence="1 14 15 16">
        <text>Endonucleolytic cleavage to 5'-phosphomonoester.</text>
        <dbReference type="EC" id="3.1.26.4"/>
    </reaction>
</comment>
<keyword evidence="10 14" id="KW-0479">Metal-binding</keyword>
<dbReference type="PANTHER" id="PTHR10954">
    <property type="entry name" value="RIBONUCLEASE H2 SUBUNIT A"/>
    <property type="match status" value="1"/>
</dbReference>
<dbReference type="Gene3D" id="3.30.420.10">
    <property type="entry name" value="Ribonuclease H-like superfamily/Ribonuclease H"/>
    <property type="match status" value="1"/>
</dbReference>
<dbReference type="GO" id="GO:0030145">
    <property type="term" value="F:manganese ion binding"/>
    <property type="evidence" value="ECO:0007669"/>
    <property type="project" value="UniProtKB-UniRule"/>
</dbReference>
<dbReference type="NCBIfam" id="NF000595">
    <property type="entry name" value="PRK00015.1-3"/>
    <property type="match status" value="1"/>
</dbReference>
<dbReference type="InterPro" id="IPR012337">
    <property type="entry name" value="RNaseH-like_sf"/>
</dbReference>
<comment type="subcellular location">
    <subcellularLocation>
        <location evidence="4 14">Cytoplasm</location>
    </subcellularLocation>
</comment>
<dbReference type="InterPro" id="IPR024567">
    <property type="entry name" value="RNase_HII/HIII_dom"/>
</dbReference>
<evidence type="ECO:0000256" key="10">
    <source>
        <dbReference type="ARBA" id="ARBA00022723"/>
    </source>
</evidence>
<feature type="binding site" evidence="14 15">
    <location>
        <position position="80"/>
    </location>
    <ligand>
        <name>a divalent metal cation</name>
        <dbReference type="ChEBI" id="CHEBI:60240"/>
    </ligand>
</feature>
<comment type="similarity">
    <text evidence="5 14 16">Belongs to the RNase HII family.</text>
</comment>
<evidence type="ECO:0000256" key="3">
    <source>
        <dbReference type="ARBA" id="ARBA00004065"/>
    </source>
</evidence>
<evidence type="ECO:0000256" key="14">
    <source>
        <dbReference type="HAMAP-Rule" id="MF_00052"/>
    </source>
</evidence>
<dbReference type="AlphaFoldDB" id="A0A0R2I1W4"/>
<dbReference type="GO" id="GO:0006298">
    <property type="term" value="P:mismatch repair"/>
    <property type="evidence" value="ECO:0007669"/>
    <property type="project" value="TreeGrafter"/>
</dbReference>
<sequence length="255" mass="28697">MNKQLTIKEINTRLKGIQSATDPFLQSLASDGRKGVQNAVKRCLRRLERLKQAQQAFHHRFLYENALWQSGNQYVAGIDEVGRGPLAGPVVACAVVLDSSFDLLGVTDSKMLTRHEREQLYLKIVDEAVEVSIGVRSAQEIDRVNVLEADKEAMTDAVKALRHRPSHLIIDAVKLNYPLPQTTLIKGDQKSISVAAASIVAKEYRDHLMADYDRLYPQYGFRENMGYGTKQHLQALAKDGPCPIHRRTFAPVDRY</sequence>
<comment type="function">
    <text evidence="3 14 16">Endonuclease that specifically degrades the RNA of RNA-DNA hybrids.</text>
</comment>
<dbReference type="Proteomes" id="UP000050934">
    <property type="component" value="Unassembled WGS sequence"/>
</dbReference>
<keyword evidence="9 14" id="KW-0540">Nuclease</keyword>
<dbReference type="GO" id="GO:0004523">
    <property type="term" value="F:RNA-DNA hybrid ribonuclease activity"/>
    <property type="evidence" value="ECO:0007669"/>
    <property type="project" value="UniProtKB-UniRule"/>
</dbReference>
<dbReference type="CDD" id="cd07182">
    <property type="entry name" value="RNase_HII_bacteria_HII_like"/>
    <property type="match status" value="1"/>
</dbReference>
<evidence type="ECO:0000256" key="7">
    <source>
        <dbReference type="ARBA" id="ARBA00019179"/>
    </source>
</evidence>
<dbReference type="InterPro" id="IPR001352">
    <property type="entry name" value="RNase_HII/HIII"/>
</dbReference>
<dbReference type="SUPFAM" id="SSF53098">
    <property type="entry name" value="Ribonuclease H-like"/>
    <property type="match status" value="1"/>
</dbReference>
<evidence type="ECO:0000256" key="13">
    <source>
        <dbReference type="ARBA" id="ARBA00023211"/>
    </source>
</evidence>
<dbReference type="PATRIC" id="fig|396268.3.peg.509"/>
<gene>
    <name evidence="14" type="primary">rnhB</name>
    <name evidence="18" type="ORF">IV45_GL000502</name>
</gene>
<evidence type="ECO:0000256" key="9">
    <source>
        <dbReference type="ARBA" id="ARBA00022722"/>
    </source>
</evidence>
<keyword evidence="19" id="KW-1185">Reference proteome</keyword>
<dbReference type="RefSeq" id="WP_057741137.1">
    <property type="nucleotide sequence ID" value="NZ_JQBW01000009.1"/>
</dbReference>
<comment type="caution">
    <text evidence="18">The sequence shown here is derived from an EMBL/GenBank/DDBJ whole genome shotgun (WGS) entry which is preliminary data.</text>
</comment>
<dbReference type="STRING" id="396268.IV45_GL000502"/>
<dbReference type="GO" id="GO:0043137">
    <property type="term" value="P:DNA replication, removal of RNA primer"/>
    <property type="evidence" value="ECO:0007669"/>
    <property type="project" value="TreeGrafter"/>
</dbReference>
<dbReference type="EC" id="3.1.26.4" evidence="6 14"/>
<evidence type="ECO:0000256" key="15">
    <source>
        <dbReference type="PROSITE-ProRule" id="PRU01319"/>
    </source>
</evidence>
<reference evidence="18 19" key="1">
    <citation type="journal article" date="2015" name="Genome Announc.">
        <title>Expanding the biotechnology potential of lactobacilli through comparative genomics of 213 strains and associated genera.</title>
        <authorList>
            <person name="Sun Z."/>
            <person name="Harris H.M."/>
            <person name="McCann A."/>
            <person name="Guo C."/>
            <person name="Argimon S."/>
            <person name="Zhang W."/>
            <person name="Yang X."/>
            <person name="Jeffery I.B."/>
            <person name="Cooney J.C."/>
            <person name="Kagawa T.F."/>
            <person name="Liu W."/>
            <person name="Song Y."/>
            <person name="Salvetti E."/>
            <person name="Wrobel A."/>
            <person name="Rasinkangas P."/>
            <person name="Parkhill J."/>
            <person name="Rea M.C."/>
            <person name="O'Sullivan O."/>
            <person name="Ritari J."/>
            <person name="Douillard F.P."/>
            <person name="Paul Ross R."/>
            <person name="Yang R."/>
            <person name="Briner A.E."/>
            <person name="Felis G.E."/>
            <person name="de Vos W.M."/>
            <person name="Barrangou R."/>
            <person name="Klaenhammer T.R."/>
            <person name="Caufield P.W."/>
            <person name="Cui Y."/>
            <person name="Zhang H."/>
            <person name="O'Toole P.W."/>
        </authorList>
    </citation>
    <scope>NUCLEOTIDE SEQUENCE [LARGE SCALE GENOMIC DNA]</scope>
    <source>
        <strain evidence="18 19">DSM 17896</strain>
    </source>
</reference>
<keyword evidence="8 14" id="KW-0963">Cytoplasm</keyword>
<evidence type="ECO:0000313" key="18">
    <source>
        <dbReference type="EMBL" id="KRN58875.1"/>
    </source>
</evidence>
<name>A0A0R2I1W4_9LACO</name>
<evidence type="ECO:0000256" key="1">
    <source>
        <dbReference type="ARBA" id="ARBA00000077"/>
    </source>
</evidence>
<protein>
    <recommendedName>
        <fullName evidence="7 14">Ribonuclease HII</fullName>
        <shortName evidence="14">RNase HII</shortName>
        <ecNumber evidence="6 14">3.1.26.4</ecNumber>
    </recommendedName>
</protein>
<evidence type="ECO:0000259" key="17">
    <source>
        <dbReference type="PROSITE" id="PS51975"/>
    </source>
</evidence>
<dbReference type="EMBL" id="JQBW01000009">
    <property type="protein sequence ID" value="KRN58875.1"/>
    <property type="molecule type" value="Genomic_DNA"/>
</dbReference>
<comment type="cofactor">
    <cofactor evidence="14 15">
        <name>Mn(2+)</name>
        <dbReference type="ChEBI" id="CHEBI:29035"/>
    </cofactor>
    <cofactor evidence="14 15">
        <name>Mg(2+)</name>
        <dbReference type="ChEBI" id="CHEBI:18420"/>
    </cofactor>
    <text evidence="14 15">Manganese or magnesium. Binds 1 divalent metal ion per monomer in the absence of substrate. May bind a second metal ion after substrate binding.</text>
</comment>
<evidence type="ECO:0000256" key="4">
    <source>
        <dbReference type="ARBA" id="ARBA00004496"/>
    </source>
</evidence>
<dbReference type="HAMAP" id="MF_00052_B">
    <property type="entry name" value="RNase_HII_B"/>
    <property type="match status" value="1"/>
</dbReference>